<dbReference type="InterPro" id="IPR029058">
    <property type="entry name" value="AB_hydrolase_fold"/>
</dbReference>
<keyword evidence="2" id="KW-1185">Reference proteome</keyword>
<keyword evidence="1" id="KW-0378">Hydrolase</keyword>
<gene>
    <name evidence="1" type="ORF">SAMN04487834_10086</name>
</gene>
<dbReference type="RefSeq" id="WP_074731364.1">
    <property type="nucleotide sequence ID" value="NZ_FNYK01000008.1"/>
</dbReference>
<dbReference type="eggNOG" id="COG0400">
    <property type="taxonomic scope" value="Bacteria"/>
</dbReference>
<accession>A0A1H6RAP4</accession>
<proteinExistence type="predicted"/>
<dbReference type="STRING" id="322505.SAMN04487836_11552"/>
<name>A0A1H6RAP4_9FIRM</name>
<dbReference type="EMBL" id="FNYK01000008">
    <property type="protein sequence ID" value="SEI52813.1"/>
    <property type="molecule type" value="Genomic_DNA"/>
</dbReference>
<dbReference type="AlphaFoldDB" id="A0A1H6RAP4"/>
<evidence type="ECO:0000313" key="2">
    <source>
        <dbReference type="Proteomes" id="UP000183028"/>
    </source>
</evidence>
<sequence>MVKKAVLLPGVGYNCDKPLLYYSGKVLTSQGYEVIKINYDLPQLDIKNHHELRMKLFEEAYRQSSEELSNARLNEADELIFVGKSIGCYVACLLHQRQYTHSRLVLLTPLIETFDLSPDGALVISGLEDPWADAKAIKKRAKDYNNQMIFLHGNHSLEVRGDYQGNLRRVGEVLDALTLFV</sequence>
<protein>
    <submittedName>
        <fullName evidence="1">Alpha/beta hydrolase family protein</fullName>
    </submittedName>
</protein>
<dbReference type="Gene3D" id="3.40.50.1820">
    <property type="entry name" value="alpha/beta hydrolase"/>
    <property type="match status" value="1"/>
</dbReference>
<dbReference type="SUPFAM" id="SSF53474">
    <property type="entry name" value="alpha/beta-Hydrolases"/>
    <property type="match status" value="1"/>
</dbReference>
<reference evidence="2" key="1">
    <citation type="submission" date="2016-10" db="EMBL/GenBank/DDBJ databases">
        <authorList>
            <person name="Varghese N."/>
        </authorList>
    </citation>
    <scope>NUCLEOTIDE SEQUENCE [LARGE SCALE GENOMIC DNA]</scope>
    <source>
        <strain evidence="2">DSM 20406</strain>
    </source>
</reference>
<dbReference type="OrthoDB" id="1908495at2"/>
<dbReference type="GO" id="GO:0016787">
    <property type="term" value="F:hydrolase activity"/>
    <property type="evidence" value="ECO:0007669"/>
    <property type="project" value="UniProtKB-KW"/>
</dbReference>
<organism evidence="1 2">
    <name type="scientific">Sharpea azabuensis</name>
    <dbReference type="NCBI Taxonomy" id="322505"/>
    <lineage>
        <taxon>Bacteria</taxon>
        <taxon>Bacillati</taxon>
        <taxon>Bacillota</taxon>
        <taxon>Erysipelotrichia</taxon>
        <taxon>Erysipelotrichales</taxon>
        <taxon>Coprobacillaceae</taxon>
        <taxon>Sharpea</taxon>
    </lineage>
</organism>
<evidence type="ECO:0000313" key="1">
    <source>
        <dbReference type="EMBL" id="SEI52813.1"/>
    </source>
</evidence>
<dbReference type="Proteomes" id="UP000183028">
    <property type="component" value="Unassembled WGS sequence"/>
</dbReference>